<dbReference type="CDD" id="cd05283">
    <property type="entry name" value="CAD1"/>
    <property type="match status" value="1"/>
</dbReference>
<dbReference type="PANTHER" id="PTHR42683">
    <property type="entry name" value="ALDEHYDE REDUCTASE"/>
    <property type="match status" value="1"/>
</dbReference>
<evidence type="ECO:0000256" key="5">
    <source>
        <dbReference type="RuleBase" id="RU361277"/>
    </source>
</evidence>
<dbReference type="Pfam" id="PF08240">
    <property type="entry name" value="ADH_N"/>
    <property type="match status" value="1"/>
</dbReference>
<evidence type="ECO:0000256" key="2">
    <source>
        <dbReference type="ARBA" id="ARBA00022723"/>
    </source>
</evidence>
<dbReference type="Pfam" id="PF00107">
    <property type="entry name" value="ADH_zinc_N"/>
    <property type="match status" value="1"/>
</dbReference>
<keyword evidence="2 5" id="KW-0479">Metal-binding</keyword>
<evidence type="ECO:0000256" key="4">
    <source>
        <dbReference type="ARBA" id="ARBA00023002"/>
    </source>
</evidence>
<dbReference type="InterPro" id="IPR020843">
    <property type="entry name" value="ER"/>
</dbReference>
<evidence type="ECO:0000259" key="6">
    <source>
        <dbReference type="SMART" id="SM00829"/>
    </source>
</evidence>
<name>A0A8T0GDC5_CERPU</name>
<dbReference type="FunFam" id="3.40.50.720:FF:000022">
    <property type="entry name" value="Cinnamyl alcohol dehydrogenase"/>
    <property type="match status" value="1"/>
</dbReference>
<dbReference type="Gene3D" id="3.90.180.10">
    <property type="entry name" value="Medium-chain alcohol dehydrogenases, catalytic domain"/>
    <property type="match status" value="1"/>
</dbReference>
<dbReference type="PROSITE" id="PS00059">
    <property type="entry name" value="ADH_ZINC"/>
    <property type="match status" value="1"/>
</dbReference>
<evidence type="ECO:0000256" key="3">
    <source>
        <dbReference type="ARBA" id="ARBA00022833"/>
    </source>
</evidence>
<evidence type="ECO:0000313" key="8">
    <source>
        <dbReference type="Proteomes" id="UP000822688"/>
    </source>
</evidence>
<dbReference type="InterPro" id="IPR036291">
    <property type="entry name" value="NAD(P)-bd_dom_sf"/>
</dbReference>
<dbReference type="OrthoDB" id="1879366at2759"/>
<evidence type="ECO:0000256" key="1">
    <source>
        <dbReference type="ARBA" id="ARBA00001947"/>
    </source>
</evidence>
<dbReference type="EMBL" id="CM026432">
    <property type="protein sequence ID" value="KAG0557010.1"/>
    <property type="molecule type" value="Genomic_DNA"/>
</dbReference>
<comment type="caution">
    <text evidence="7">The sequence shown here is derived from an EMBL/GenBank/DDBJ whole genome shotgun (WGS) entry which is preliminary data.</text>
</comment>
<comment type="cofactor">
    <cofactor evidence="1 5">
        <name>Zn(2+)</name>
        <dbReference type="ChEBI" id="CHEBI:29105"/>
    </cofactor>
</comment>
<accession>A0A8T0GDC5</accession>
<feature type="domain" description="Enoyl reductase (ER)" evidence="6">
    <location>
        <begin position="19"/>
        <end position="328"/>
    </location>
</feature>
<dbReference type="GO" id="GO:0016616">
    <property type="term" value="F:oxidoreductase activity, acting on the CH-OH group of donors, NAD or NADP as acceptor"/>
    <property type="evidence" value="ECO:0007669"/>
    <property type="project" value="InterPro"/>
</dbReference>
<organism evidence="7 8">
    <name type="scientific">Ceratodon purpureus</name>
    <name type="common">Fire moss</name>
    <name type="synonym">Dicranum purpureum</name>
    <dbReference type="NCBI Taxonomy" id="3225"/>
    <lineage>
        <taxon>Eukaryota</taxon>
        <taxon>Viridiplantae</taxon>
        <taxon>Streptophyta</taxon>
        <taxon>Embryophyta</taxon>
        <taxon>Bryophyta</taxon>
        <taxon>Bryophytina</taxon>
        <taxon>Bryopsida</taxon>
        <taxon>Dicranidae</taxon>
        <taxon>Pseudoditrichales</taxon>
        <taxon>Ditrichaceae</taxon>
        <taxon>Ceratodon</taxon>
    </lineage>
</organism>
<dbReference type="SUPFAM" id="SSF51735">
    <property type="entry name" value="NAD(P)-binding Rossmann-fold domains"/>
    <property type="match status" value="1"/>
</dbReference>
<comment type="similarity">
    <text evidence="5">Belongs to the zinc-containing alcohol dehydrogenase family.</text>
</comment>
<dbReference type="SUPFAM" id="SSF50129">
    <property type="entry name" value="GroES-like"/>
    <property type="match status" value="1"/>
</dbReference>
<dbReference type="SMART" id="SM00829">
    <property type="entry name" value="PKS_ER"/>
    <property type="match status" value="1"/>
</dbReference>
<dbReference type="InterPro" id="IPR013149">
    <property type="entry name" value="ADH-like_C"/>
</dbReference>
<gene>
    <name evidence="7" type="ORF">KC19_11G095200</name>
</gene>
<dbReference type="InterPro" id="IPR002328">
    <property type="entry name" value="ADH_Zn_CS"/>
</dbReference>
<protein>
    <recommendedName>
        <fullName evidence="6">Enoyl reductase (ER) domain-containing protein</fullName>
    </recommendedName>
</protein>
<keyword evidence="3 5" id="KW-0862">Zinc</keyword>
<dbReference type="InterPro" id="IPR047109">
    <property type="entry name" value="CAD-like"/>
</dbReference>
<dbReference type="GO" id="GO:0008270">
    <property type="term" value="F:zinc ion binding"/>
    <property type="evidence" value="ECO:0007669"/>
    <property type="project" value="InterPro"/>
</dbReference>
<dbReference type="InterPro" id="IPR013154">
    <property type="entry name" value="ADH-like_N"/>
</dbReference>
<proteinExistence type="inferred from homology"/>
<sequence>MDPTEGYDAIGYAAHDPEGELKPFKFKRRFPGPEDVVFDVTHCGICYAEIVWTKNFLGDVQYPVVPGHEVVGVVKEVGKNVTRFKPGDRVGVGYYVMSCRSCDLCNERQENYCNGPGGSIRQFNQEDVNKTITRGGFSNIQVTNERYVVHIPDALELETAAPLLCAGITVYSPLKKHGMEKGGKRVGVCGLGGLGHLAVRFAKAMGNHVTVLSTSESKKEAALNELGADAFIISKDQNAIQAAVKSLDLVIDCAAGAHPVDPFLSMLKYGGTLALVGFAPELKISPHYLCLGRTSIEGSITGGTLELQEMLNFAAEKGVAAMIEKIPIDYVNEAFARLLKNDVRYRFVVDVANSLKP</sequence>
<evidence type="ECO:0000313" key="7">
    <source>
        <dbReference type="EMBL" id="KAG0557010.1"/>
    </source>
</evidence>
<keyword evidence="4" id="KW-0560">Oxidoreductase</keyword>
<dbReference type="InterPro" id="IPR011032">
    <property type="entry name" value="GroES-like_sf"/>
</dbReference>
<dbReference type="AlphaFoldDB" id="A0A8T0GDC5"/>
<reference evidence="7 8" key="1">
    <citation type="submission" date="2020-06" db="EMBL/GenBank/DDBJ databases">
        <title>WGS assembly of Ceratodon purpureus strain R40.</title>
        <authorList>
            <person name="Carey S.B."/>
            <person name="Jenkins J."/>
            <person name="Shu S."/>
            <person name="Lovell J.T."/>
            <person name="Sreedasyam A."/>
            <person name="Maumus F."/>
            <person name="Tiley G.P."/>
            <person name="Fernandez-Pozo N."/>
            <person name="Barry K."/>
            <person name="Chen C."/>
            <person name="Wang M."/>
            <person name="Lipzen A."/>
            <person name="Daum C."/>
            <person name="Saski C.A."/>
            <person name="Payton A.C."/>
            <person name="Mcbreen J.C."/>
            <person name="Conrad R.E."/>
            <person name="Kollar L.M."/>
            <person name="Olsson S."/>
            <person name="Huttunen S."/>
            <person name="Landis J.B."/>
            <person name="Wickett N.J."/>
            <person name="Johnson M.G."/>
            <person name="Rensing S.A."/>
            <person name="Grimwood J."/>
            <person name="Schmutz J."/>
            <person name="Mcdaniel S.F."/>
        </authorList>
    </citation>
    <scope>NUCLEOTIDE SEQUENCE [LARGE SCALE GENOMIC DNA]</scope>
    <source>
        <strain evidence="7 8">R40</strain>
    </source>
</reference>
<dbReference type="Proteomes" id="UP000822688">
    <property type="component" value="Chromosome 11"/>
</dbReference>
<keyword evidence="8" id="KW-1185">Reference proteome</keyword>
<dbReference type="Gene3D" id="3.40.50.720">
    <property type="entry name" value="NAD(P)-binding Rossmann-like Domain"/>
    <property type="match status" value="1"/>
</dbReference>